<accession>F6CU10</accession>
<dbReference type="Proteomes" id="UP000009230">
    <property type="component" value="Chromosome"/>
</dbReference>
<dbReference type="InterPro" id="IPR037107">
    <property type="entry name" value="Put_OMP_sf"/>
</dbReference>
<reference evidence="1 2" key="1">
    <citation type="journal article" date="2012" name="Stand. Genomic Sci.">
        <title>Complete genome sequence of Marinomonas posidonica type strain (IVIA-Po-181(T)).</title>
        <authorList>
            <person name="Lucas-Elio P."/>
            <person name="Goodwin L."/>
            <person name="Woyke T."/>
            <person name="Pitluck S."/>
            <person name="Nolan M."/>
            <person name="Kyrpides N.C."/>
            <person name="Detter J.C."/>
            <person name="Copeland A."/>
            <person name="Lu M."/>
            <person name="Bruce D."/>
            <person name="Detter C."/>
            <person name="Tapia R."/>
            <person name="Han S."/>
            <person name="Land M.L."/>
            <person name="Ivanova N."/>
            <person name="Mikhailova N."/>
            <person name="Johnston A.W."/>
            <person name="Sanchez-Amat A."/>
        </authorList>
    </citation>
    <scope>NUCLEOTIDE SEQUENCE [LARGE SCALE GENOMIC DNA]</scope>
    <source>
        <strain evidence="2">CECT 7376 / NCIMB 14433 / IVIA-Po-181</strain>
    </source>
</reference>
<protein>
    <recommendedName>
        <fullName evidence="3">Lipid A deacylase LpxR family protein</fullName>
    </recommendedName>
</protein>
<gene>
    <name evidence="1" type="ordered locus">Mar181_1013</name>
</gene>
<proteinExistence type="predicted"/>
<sequence>MCSMQVNATENFISATLDNDVFVGKDNGYTNGIYFSLYNVGRLRPSFLVSPLLWSMPNGRIYNTVNINSIGQTLTTAEDITEENPPSTSLPYSGLLKYTNAYVTVGPYYADWISTSLGIVGPAAKGEQTQNGVHRAIGVKQAQGWDTQLKNEVVFGFSRGRAWRVLATGSDTMDLLVGGQVSLGTIRSGLNTGVMLRIGQNLQESYSTVLLASSRASNPIAVNNSWFVYAGFASNYVYNQIFTDGNTFRDSRSIDYDHNYTTFSAGITYSVGGGGALTFAYNSSVAKNETEVSRQTEKLSRYGTLTLAWQI</sequence>
<organism evidence="1 2">
    <name type="scientific">Marinomonas posidonica (strain CECT 7376 / NCIMB 14433 / IVIA-Po-181)</name>
    <dbReference type="NCBI Taxonomy" id="491952"/>
    <lineage>
        <taxon>Bacteria</taxon>
        <taxon>Pseudomonadati</taxon>
        <taxon>Pseudomonadota</taxon>
        <taxon>Gammaproteobacteria</taxon>
        <taxon>Oceanospirillales</taxon>
        <taxon>Oceanospirillaceae</taxon>
        <taxon>Marinomonas</taxon>
    </lineage>
</organism>
<name>F6CU10_MARPP</name>
<dbReference type="Gene3D" id="2.40.128.140">
    <property type="entry name" value="Outer membrane protein"/>
    <property type="match status" value="1"/>
</dbReference>
<evidence type="ECO:0000313" key="2">
    <source>
        <dbReference type="Proteomes" id="UP000009230"/>
    </source>
</evidence>
<dbReference type="EMBL" id="CP002771">
    <property type="protein sequence ID" value="AEF54062.1"/>
    <property type="molecule type" value="Genomic_DNA"/>
</dbReference>
<dbReference type="HOGENOM" id="CLU_055418_1_0_6"/>
<dbReference type="KEGG" id="mpc:Mar181_1013"/>
<dbReference type="eggNOG" id="COG3528">
    <property type="taxonomic scope" value="Bacteria"/>
</dbReference>
<dbReference type="AlphaFoldDB" id="F6CU10"/>
<dbReference type="InterPro" id="IPR018707">
    <property type="entry name" value="LpxR"/>
</dbReference>
<keyword evidence="2" id="KW-1185">Reference proteome</keyword>
<evidence type="ECO:0000313" key="1">
    <source>
        <dbReference type="EMBL" id="AEF54062.1"/>
    </source>
</evidence>
<dbReference type="STRING" id="491952.Mar181_1013"/>
<dbReference type="Pfam" id="PF09982">
    <property type="entry name" value="LpxR"/>
    <property type="match status" value="1"/>
</dbReference>
<evidence type="ECO:0008006" key="3">
    <source>
        <dbReference type="Google" id="ProtNLM"/>
    </source>
</evidence>